<dbReference type="RefSeq" id="WP_091589927.1">
    <property type="nucleotide sequence ID" value="NZ_FNEE01000001.1"/>
</dbReference>
<dbReference type="EMBL" id="FNEE01000001">
    <property type="protein sequence ID" value="SDI06720.1"/>
    <property type="molecule type" value="Genomic_DNA"/>
</dbReference>
<protein>
    <recommendedName>
        <fullName evidence="3">DUF1611 domain-containing protein</fullName>
    </recommendedName>
</protein>
<keyword evidence="2" id="KW-1185">Reference proteome</keyword>
<dbReference type="InterPro" id="IPR027417">
    <property type="entry name" value="P-loop_NTPase"/>
</dbReference>
<evidence type="ECO:0008006" key="3">
    <source>
        <dbReference type="Google" id="ProtNLM"/>
    </source>
</evidence>
<evidence type="ECO:0000313" key="1">
    <source>
        <dbReference type="EMBL" id="SDI06720.1"/>
    </source>
</evidence>
<dbReference type="Proteomes" id="UP000198894">
    <property type="component" value="Unassembled WGS sequence"/>
</dbReference>
<evidence type="ECO:0000313" key="2">
    <source>
        <dbReference type="Proteomes" id="UP000198894"/>
    </source>
</evidence>
<dbReference type="AlphaFoldDB" id="A0A1G8HJU6"/>
<sequence length="360" mass="37114">MEILDCERIAKAKRAFTTRRIPTERMRMLLSPPAEPKAGDLVLARIEALGHHKSVELPSGRKAALAATDEVVLAYGNRYAPDQFEAIVPADLGPCHMVAAGGVASRALAWHDKTMSPTAIVPLGLVTNSCGRVLNVADFAVAPQPARLTPPTIVVFGTSMNSGKTTTAASLVRGLTRAGFAVGAAKVTGTGAGNDLWSMMDAGACAALDFTDAGFATTYLAPIDAIVEGAQNLLHSLAATGAEIAVLEVADGLFQSETAALAKSPKFRELTGGVLFAAGDAMGAVAGCERLRELGYDVLGLSGLLTCSPLARREAGAANVPVYGVKELTDPATAASIVSGILNPRLMVIAGGAQCLYQES</sequence>
<organism evidence="1 2">
    <name type="scientific">Mesorhizobium muleiense</name>
    <dbReference type="NCBI Taxonomy" id="1004279"/>
    <lineage>
        <taxon>Bacteria</taxon>
        <taxon>Pseudomonadati</taxon>
        <taxon>Pseudomonadota</taxon>
        <taxon>Alphaproteobacteria</taxon>
        <taxon>Hyphomicrobiales</taxon>
        <taxon>Phyllobacteriaceae</taxon>
        <taxon>Mesorhizobium</taxon>
    </lineage>
</organism>
<reference evidence="2" key="1">
    <citation type="submission" date="2016-10" db="EMBL/GenBank/DDBJ databases">
        <authorList>
            <person name="Varghese N."/>
            <person name="Submissions S."/>
        </authorList>
    </citation>
    <scope>NUCLEOTIDE SEQUENCE [LARGE SCALE GENOMIC DNA]</scope>
    <source>
        <strain evidence="2">CGMCC 1.11022</strain>
    </source>
</reference>
<name>A0A1G8HJU6_9HYPH</name>
<dbReference type="SUPFAM" id="SSF52540">
    <property type="entry name" value="P-loop containing nucleoside triphosphate hydrolases"/>
    <property type="match status" value="1"/>
</dbReference>
<proteinExistence type="predicted"/>
<gene>
    <name evidence="1" type="ORF">SAMN05428953_10180</name>
</gene>
<dbReference type="Gene3D" id="3.40.50.300">
    <property type="entry name" value="P-loop containing nucleotide triphosphate hydrolases"/>
    <property type="match status" value="1"/>
</dbReference>
<accession>A0A1G8HJU6</accession>